<evidence type="ECO:0000256" key="1">
    <source>
        <dbReference type="SAM" id="SignalP"/>
    </source>
</evidence>
<reference evidence="2 3" key="1">
    <citation type="submission" date="2016-05" db="EMBL/GenBank/DDBJ databases">
        <title>Comparative analysis of secretome profiles of manganese(II)-oxidizing ascomycete fungi.</title>
        <authorList>
            <consortium name="DOE Joint Genome Institute"/>
            <person name="Zeiner C.A."/>
            <person name="Purvine S.O."/>
            <person name="Zink E.M."/>
            <person name="Wu S."/>
            <person name="Pasa-Tolic L."/>
            <person name="Chaput D.L."/>
            <person name="Haridas S."/>
            <person name="Grigoriev I.V."/>
            <person name="Santelli C.M."/>
            <person name="Hansel C.M."/>
        </authorList>
    </citation>
    <scope>NUCLEOTIDE SEQUENCE [LARGE SCALE GENOMIC DNA]</scope>
    <source>
        <strain evidence="2 3">SRC1lrK2f</strain>
    </source>
</reference>
<protein>
    <recommendedName>
        <fullName evidence="4">Secreted protein</fullName>
    </recommendedName>
</protein>
<sequence length="84" mass="9489">MFLFLLIISGRLASRVETSRVPAQRPSTKLCKNFNGNCWIKSALRYSTNLFKVQVQYHDTRDGVIGTTRPLDLACRSLSRGASR</sequence>
<accession>A0A177E4U8</accession>
<gene>
    <name evidence="2" type="ORF">CC77DRAFT_53437</name>
</gene>
<evidence type="ECO:0008006" key="4">
    <source>
        <dbReference type="Google" id="ProtNLM"/>
    </source>
</evidence>
<dbReference type="RefSeq" id="XP_018391922.1">
    <property type="nucleotide sequence ID" value="XM_018532054.1"/>
</dbReference>
<dbReference type="AlphaFoldDB" id="A0A177E4U8"/>
<proteinExistence type="predicted"/>
<evidence type="ECO:0000313" key="3">
    <source>
        <dbReference type="Proteomes" id="UP000077248"/>
    </source>
</evidence>
<dbReference type="KEGG" id="aalt:CC77DRAFT_53437"/>
<dbReference type="GeneID" id="29117648"/>
<keyword evidence="3" id="KW-1185">Reference proteome</keyword>
<organism evidence="2 3">
    <name type="scientific">Alternaria alternata</name>
    <name type="common">Alternaria rot fungus</name>
    <name type="synonym">Torula alternata</name>
    <dbReference type="NCBI Taxonomy" id="5599"/>
    <lineage>
        <taxon>Eukaryota</taxon>
        <taxon>Fungi</taxon>
        <taxon>Dikarya</taxon>
        <taxon>Ascomycota</taxon>
        <taxon>Pezizomycotina</taxon>
        <taxon>Dothideomycetes</taxon>
        <taxon>Pleosporomycetidae</taxon>
        <taxon>Pleosporales</taxon>
        <taxon>Pleosporineae</taxon>
        <taxon>Pleosporaceae</taxon>
        <taxon>Alternaria</taxon>
        <taxon>Alternaria sect. Alternaria</taxon>
        <taxon>Alternaria alternata complex</taxon>
    </lineage>
</organism>
<feature type="chain" id="PRO_5008060152" description="Secreted protein" evidence="1">
    <location>
        <begin position="19"/>
        <end position="84"/>
    </location>
</feature>
<dbReference type="EMBL" id="KV441469">
    <property type="protein sequence ID" value="OAG26501.1"/>
    <property type="molecule type" value="Genomic_DNA"/>
</dbReference>
<keyword evidence="1" id="KW-0732">Signal</keyword>
<feature type="signal peptide" evidence="1">
    <location>
        <begin position="1"/>
        <end position="18"/>
    </location>
</feature>
<name>A0A177E4U8_ALTAL</name>
<evidence type="ECO:0000313" key="2">
    <source>
        <dbReference type="EMBL" id="OAG26501.1"/>
    </source>
</evidence>
<dbReference type="VEuPathDB" id="FungiDB:CC77DRAFT_53437"/>
<dbReference type="Proteomes" id="UP000077248">
    <property type="component" value="Unassembled WGS sequence"/>
</dbReference>